<evidence type="ECO:0000259" key="9">
    <source>
        <dbReference type="Pfam" id="PF08323"/>
    </source>
</evidence>
<dbReference type="AlphaFoldDB" id="A0A6G3ZX46"/>
<keyword evidence="4 7" id="KW-0328">Glycosyltransferase</keyword>
<evidence type="ECO:0000256" key="2">
    <source>
        <dbReference type="ARBA" id="ARBA00002764"/>
    </source>
</evidence>
<dbReference type="PANTHER" id="PTHR45825">
    <property type="entry name" value="GRANULE-BOUND STARCH SYNTHASE 1, CHLOROPLASTIC/AMYLOPLASTIC"/>
    <property type="match status" value="1"/>
</dbReference>
<comment type="similarity">
    <text evidence="3 7">Belongs to the glycosyltransferase 1 family. Bacterial/plant glycogen synthase subfamily.</text>
</comment>
<comment type="pathway">
    <text evidence="7">Glycan biosynthesis; glycogen biosynthesis.</text>
</comment>
<organism evidence="10">
    <name type="scientific">Paenibacillus sp. SYP-B3998</name>
    <dbReference type="NCBI Taxonomy" id="2678564"/>
    <lineage>
        <taxon>Bacteria</taxon>
        <taxon>Bacillati</taxon>
        <taxon>Bacillota</taxon>
        <taxon>Bacilli</taxon>
        <taxon>Bacillales</taxon>
        <taxon>Paenibacillaceae</taxon>
        <taxon>Paenibacillus</taxon>
    </lineage>
</organism>
<dbReference type="Gene3D" id="3.40.50.2000">
    <property type="entry name" value="Glycogen Phosphorylase B"/>
    <property type="match status" value="2"/>
</dbReference>
<evidence type="ECO:0000256" key="7">
    <source>
        <dbReference type="HAMAP-Rule" id="MF_00484"/>
    </source>
</evidence>
<dbReference type="EMBL" id="JAAIKC010000002">
    <property type="protein sequence ID" value="NEW05987.1"/>
    <property type="molecule type" value="Genomic_DNA"/>
</dbReference>
<dbReference type="HAMAP" id="MF_00484">
    <property type="entry name" value="Glycogen_synth"/>
    <property type="match status" value="1"/>
</dbReference>
<dbReference type="InterPro" id="IPR011835">
    <property type="entry name" value="GS/SS"/>
</dbReference>
<evidence type="ECO:0000256" key="5">
    <source>
        <dbReference type="ARBA" id="ARBA00022679"/>
    </source>
</evidence>
<dbReference type="EC" id="2.4.1.21" evidence="7"/>
<comment type="function">
    <text evidence="2 7">Synthesizes alpha-1,4-glucan chains using ADP-glucose.</text>
</comment>
<accession>A0A6G3ZX46</accession>
<dbReference type="NCBIfam" id="NF001898">
    <property type="entry name" value="PRK00654.1-1"/>
    <property type="match status" value="1"/>
</dbReference>
<dbReference type="SUPFAM" id="SSF53756">
    <property type="entry name" value="UDP-Glycosyltransferase/glycogen phosphorylase"/>
    <property type="match status" value="1"/>
</dbReference>
<protein>
    <recommendedName>
        <fullName evidence="7">Glycogen synthase</fullName>
        <ecNumber evidence="7">2.4.1.21</ecNumber>
    </recommendedName>
    <alternativeName>
        <fullName evidence="7">Starch [bacterial glycogen] synthase</fullName>
    </alternativeName>
</protein>
<comment type="catalytic activity">
    <reaction evidence="1 7">
        <text>[(1-&gt;4)-alpha-D-glucosyl](n) + ADP-alpha-D-glucose = [(1-&gt;4)-alpha-D-glucosyl](n+1) + ADP + H(+)</text>
        <dbReference type="Rhea" id="RHEA:18189"/>
        <dbReference type="Rhea" id="RHEA-COMP:9584"/>
        <dbReference type="Rhea" id="RHEA-COMP:9587"/>
        <dbReference type="ChEBI" id="CHEBI:15378"/>
        <dbReference type="ChEBI" id="CHEBI:15444"/>
        <dbReference type="ChEBI" id="CHEBI:57498"/>
        <dbReference type="ChEBI" id="CHEBI:456216"/>
        <dbReference type="EC" id="2.4.1.21"/>
    </reaction>
</comment>
<dbReference type="CDD" id="cd03791">
    <property type="entry name" value="GT5_Glycogen_synthase_DULL1-like"/>
    <property type="match status" value="1"/>
</dbReference>
<dbReference type="RefSeq" id="WP_163945228.1">
    <property type="nucleotide sequence ID" value="NZ_JAAIKC010000002.1"/>
</dbReference>
<dbReference type="GO" id="GO:0005978">
    <property type="term" value="P:glycogen biosynthetic process"/>
    <property type="evidence" value="ECO:0007669"/>
    <property type="project" value="UniProtKB-UniRule"/>
</dbReference>
<feature type="binding site" evidence="7">
    <location>
        <position position="15"/>
    </location>
    <ligand>
        <name>ADP-alpha-D-glucose</name>
        <dbReference type="ChEBI" id="CHEBI:57498"/>
    </ligand>
</feature>
<dbReference type="Pfam" id="PF08323">
    <property type="entry name" value="Glyco_transf_5"/>
    <property type="match status" value="1"/>
</dbReference>
<sequence>MRILFAASEAVPFAKTGGLADVIGSLPKELIRQGLDVRVILPKYGDIPAVYQEAMTSVAVFDVYVGWRRQYIGIEVLQHDGVTFYFVDNEYYFKRTGLYGFGDEAERFAFFCRGVIEALPILDFQPDVIHCHDWQTGMIPVLLKAHYSHLPFFHQIRTIATIHNLKYQGVFSQTVLKDLLGLSEDHFTGLALELHGGASFLKGGLLYADRITTVSQTYAEEIQTPYYGEYLDSLLRHRSHQLTGIVNGIDYEVFDPLTDPYLVVNYRDSLPKKQENKLALQERFGLPIDGHVPMIALVTRLVQQKGLDLIQHVLSEILSLDIQLVVLGTGEASYEQMFREAARTHPDKVSAQLTFNEALAHQIYAASDLFLMPSQFEPCGIGQLIALRYRSVPIVRETGGLKDTVQPYNEFVGDGTGFTFSHYNAHDMLHTLRRALFFYKNDREAWLRIQQNMKKGDFSWKKSAQQYVALYKETMND</sequence>
<proteinExistence type="inferred from homology"/>
<name>A0A6G3ZX46_9BACL</name>
<gene>
    <name evidence="7 10" type="primary">glgA</name>
    <name evidence="10" type="ORF">GK047_08195</name>
</gene>
<dbReference type="InterPro" id="IPR013534">
    <property type="entry name" value="Starch_synth_cat_dom"/>
</dbReference>
<comment type="caution">
    <text evidence="10">The sequence shown here is derived from an EMBL/GenBank/DDBJ whole genome shotgun (WGS) entry which is preliminary data.</text>
</comment>
<dbReference type="PANTHER" id="PTHR45825:SF11">
    <property type="entry name" value="ALPHA AMYLASE DOMAIN-CONTAINING PROTEIN"/>
    <property type="match status" value="1"/>
</dbReference>
<evidence type="ECO:0000256" key="3">
    <source>
        <dbReference type="ARBA" id="ARBA00010281"/>
    </source>
</evidence>
<feature type="domain" description="Starch synthase catalytic" evidence="9">
    <location>
        <begin position="2"/>
        <end position="237"/>
    </location>
</feature>
<feature type="domain" description="Glycosyl transferase family 1" evidence="8">
    <location>
        <begin position="282"/>
        <end position="436"/>
    </location>
</feature>
<dbReference type="Pfam" id="PF00534">
    <property type="entry name" value="Glycos_transf_1"/>
    <property type="match status" value="1"/>
</dbReference>
<evidence type="ECO:0000259" key="8">
    <source>
        <dbReference type="Pfam" id="PF00534"/>
    </source>
</evidence>
<dbReference type="NCBIfam" id="TIGR02095">
    <property type="entry name" value="glgA"/>
    <property type="match status" value="1"/>
</dbReference>
<dbReference type="GO" id="GO:0009011">
    <property type="term" value="F:alpha-1,4-glucan glucosyltransferase (ADP-glucose donor) activity"/>
    <property type="evidence" value="ECO:0007669"/>
    <property type="project" value="UniProtKB-UniRule"/>
</dbReference>
<evidence type="ECO:0000313" key="10">
    <source>
        <dbReference type="EMBL" id="NEW05987.1"/>
    </source>
</evidence>
<evidence type="ECO:0000256" key="1">
    <source>
        <dbReference type="ARBA" id="ARBA00001478"/>
    </source>
</evidence>
<keyword evidence="6 7" id="KW-0320">Glycogen biosynthesis</keyword>
<dbReference type="UniPathway" id="UPA00164"/>
<evidence type="ECO:0000256" key="6">
    <source>
        <dbReference type="ARBA" id="ARBA00023056"/>
    </source>
</evidence>
<dbReference type="InterPro" id="IPR001296">
    <property type="entry name" value="Glyco_trans_1"/>
</dbReference>
<evidence type="ECO:0000256" key="4">
    <source>
        <dbReference type="ARBA" id="ARBA00022676"/>
    </source>
</evidence>
<dbReference type="GO" id="GO:0004373">
    <property type="term" value="F:alpha-1,4-glucan glucosyltransferase (UDP-glucose donor) activity"/>
    <property type="evidence" value="ECO:0007669"/>
    <property type="project" value="InterPro"/>
</dbReference>
<reference evidence="10" key="1">
    <citation type="submission" date="2020-02" db="EMBL/GenBank/DDBJ databases">
        <authorList>
            <person name="Shen X.-R."/>
            <person name="Zhang Y.-X."/>
        </authorList>
    </citation>
    <scope>NUCLEOTIDE SEQUENCE</scope>
    <source>
        <strain evidence="10">SYP-B3998</strain>
    </source>
</reference>
<keyword evidence="5 7" id="KW-0808">Transferase</keyword>